<feature type="domain" description="AAA" evidence="1">
    <location>
        <begin position="15"/>
        <end position="124"/>
    </location>
</feature>
<gene>
    <name evidence="3" type="ORF">WDU99_15580</name>
</gene>
<accession>A0ABU8LEG9</accession>
<evidence type="ECO:0000259" key="1">
    <source>
        <dbReference type="Pfam" id="PF13173"/>
    </source>
</evidence>
<dbReference type="Pfam" id="PF13635">
    <property type="entry name" value="DUF4143"/>
    <property type="match status" value="1"/>
</dbReference>
<name>A0ABU8LEG9_9MICO</name>
<dbReference type="PANTHER" id="PTHR43566:SF2">
    <property type="entry name" value="DUF4143 DOMAIN-CONTAINING PROTEIN"/>
    <property type="match status" value="1"/>
</dbReference>
<dbReference type="InterPro" id="IPR025420">
    <property type="entry name" value="DUF4143"/>
</dbReference>
<dbReference type="EMBL" id="JBBDGM010000017">
    <property type="protein sequence ID" value="MEJ1089736.1"/>
    <property type="molecule type" value="Genomic_DNA"/>
</dbReference>
<organism evidence="3 4">
    <name type="scientific">Microbacterium bandirmense</name>
    <dbReference type="NCBI Taxonomy" id="3122050"/>
    <lineage>
        <taxon>Bacteria</taxon>
        <taxon>Bacillati</taxon>
        <taxon>Actinomycetota</taxon>
        <taxon>Actinomycetes</taxon>
        <taxon>Micrococcales</taxon>
        <taxon>Microbacteriaceae</taxon>
        <taxon>Microbacterium</taxon>
    </lineage>
</organism>
<comment type="caution">
    <text evidence="3">The sequence shown here is derived from an EMBL/GenBank/DDBJ whole genome shotgun (WGS) entry which is preliminary data.</text>
</comment>
<dbReference type="Pfam" id="PF13173">
    <property type="entry name" value="AAA_14"/>
    <property type="match status" value="1"/>
</dbReference>
<evidence type="ECO:0000313" key="3">
    <source>
        <dbReference type="EMBL" id="MEJ1089736.1"/>
    </source>
</evidence>
<dbReference type="PANTHER" id="PTHR43566">
    <property type="entry name" value="CONSERVED PROTEIN"/>
    <property type="match status" value="1"/>
</dbReference>
<protein>
    <submittedName>
        <fullName evidence="3">DUF4143 domain-containing protein</fullName>
    </submittedName>
</protein>
<evidence type="ECO:0000259" key="2">
    <source>
        <dbReference type="Pfam" id="PF13635"/>
    </source>
</evidence>
<evidence type="ECO:0000313" key="4">
    <source>
        <dbReference type="Proteomes" id="UP001371224"/>
    </source>
</evidence>
<proteinExistence type="predicted"/>
<feature type="domain" description="DUF4143" evidence="2">
    <location>
        <begin position="198"/>
        <end position="355"/>
    </location>
</feature>
<keyword evidence="4" id="KW-1185">Reference proteome</keyword>
<reference evidence="3 4" key="1">
    <citation type="submission" date="2024-02" db="EMBL/GenBank/DDBJ databases">
        <authorList>
            <person name="Saticioglu I.B."/>
        </authorList>
    </citation>
    <scope>NUCLEOTIDE SEQUENCE [LARGE SCALE GENOMIC DNA]</scope>
    <source>
        <strain evidence="3 4">Mu-80</strain>
    </source>
</reference>
<dbReference type="InterPro" id="IPR041682">
    <property type="entry name" value="AAA_14"/>
</dbReference>
<sequence>MIDTELAEALQYPGAVLLEGPRACGKSATGRHHAASSIQLDTDPGAVTLAALDPARLLVGARPRFIDEWQLAPQVWNSVRAAVDREDDASFILAGSAVPADDATRHSGAGRMLRFKMRPMSLAESGHSAGDVRLSELLATPADPVSGASDLTVPDLAEVLVRGGWPGLQTLPLRQAVNRLRSYLDDTARIDLPRLEDEPRRDPDAVLRLVRALGRSVATEVSIAALARAASAGDERMTDATVQSYLGALSRVFAIEDQPSWGPHLRSRDRVRKAPRRHLIDPSLAAAAVGAGADRLLTDLGYFGQLFESLVVRDLRVYAEPLGGVVRHYRDSAGREVDAIIELPDGSWLAIEIKLAASREDSAAESLLRFVSNLDASRTPPPTAMIIITGGQYAYTRADGIHVVPIGALAQ</sequence>
<dbReference type="Proteomes" id="UP001371224">
    <property type="component" value="Unassembled WGS sequence"/>
</dbReference>